<evidence type="ECO:0000256" key="3">
    <source>
        <dbReference type="ARBA" id="ARBA00023163"/>
    </source>
</evidence>
<dbReference type="PANTHER" id="PTHR43537:SF5">
    <property type="entry name" value="UXU OPERON TRANSCRIPTIONAL REGULATOR"/>
    <property type="match status" value="1"/>
</dbReference>
<keyword evidence="2" id="KW-0238">DNA-binding</keyword>
<dbReference type="SUPFAM" id="SSF48008">
    <property type="entry name" value="GntR ligand-binding domain-like"/>
    <property type="match status" value="1"/>
</dbReference>
<comment type="caution">
    <text evidence="5">The sequence shown here is derived from an EMBL/GenBank/DDBJ whole genome shotgun (WGS) entry which is preliminary data.</text>
</comment>
<feature type="domain" description="HTH gntR-type" evidence="4">
    <location>
        <begin position="11"/>
        <end position="78"/>
    </location>
</feature>
<keyword evidence="1" id="KW-0805">Transcription regulation</keyword>
<keyword evidence="6" id="KW-1185">Reference proteome</keyword>
<dbReference type="Pfam" id="PF07729">
    <property type="entry name" value="FCD"/>
    <property type="match status" value="1"/>
</dbReference>
<evidence type="ECO:0000256" key="2">
    <source>
        <dbReference type="ARBA" id="ARBA00023125"/>
    </source>
</evidence>
<dbReference type="InterPro" id="IPR036390">
    <property type="entry name" value="WH_DNA-bd_sf"/>
</dbReference>
<evidence type="ECO:0000313" key="6">
    <source>
        <dbReference type="Proteomes" id="UP001571476"/>
    </source>
</evidence>
<dbReference type="Gene3D" id="1.20.120.530">
    <property type="entry name" value="GntR ligand-binding domain-like"/>
    <property type="match status" value="1"/>
</dbReference>
<dbReference type="Gene3D" id="1.10.10.10">
    <property type="entry name" value="Winged helix-like DNA-binding domain superfamily/Winged helix DNA-binding domain"/>
    <property type="match status" value="1"/>
</dbReference>
<protein>
    <submittedName>
        <fullName evidence="5">GntR family transcriptional regulator</fullName>
    </submittedName>
</protein>
<dbReference type="InterPro" id="IPR008920">
    <property type="entry name" value="TF_FadR/GntR_C"/>
</dbReference>
<dbReference type="PANTHER" id="PTHR43537">
    <property type="entry name" value="TRANSCRIPTIONAL REGULATOR, GNTR FAMILY"/>
    <property type="match status" value="1"/>
</dbReference>
<dbReference type="Proteomes" id="UP001571476">
    <property type="component" value="Unassembled WGS sequence"/>
</dbReference>
<gene>
    <name evidence="5" type="ORF">ACEG43_16810</name>
</gene>
<evidence type="ECO:0000313" key="5">
    <source>
        <dbReference type="EMBL" id="MFA3837815.1"/>
    </source>
</evidence>
<dbReference type="SUPFAM" id="SSF46785">
    <property type="entry name" value="Winged helix' DNA-binding domain"/>
    <property type="match status" value="1"/>
</dbReference>
<dbReference type="Pfam" id="PF00392">
    <property type="entry name" value="GntR"/>
    <property type="match status" value="1"/>
</dbReference>
<dbReference type="EMBL" id="JBGOSP010000007">
    <property type="protein sequence ID" value="MFA3837815.1"/>
    <property type="molecule type" value="Genomic_DNA"/>
</dbReference>
<dbReference type="SMART" id="SM00895">
    <property type="entry name" value="FCD"/>
    <property type="match status" value="1"/>
</dbReference>
<sequence>MDTSKRLEPALSMADRVYAVLHESIMSGEFPVGYRLRIRDLAALVGTSEMPVREAIRRLEEAGFAERVPHRGSVVKGLDLAELVHAYDVRLLLEVEATRLGAERIDSAAITRMRDGLVRMRQAIAEGEVMDYLDRDEAVLGVLYEASGNPVLVNTVRSLWGQCRAYKTVGARSALDKPGDDALWRHQERLVEAVEAGDADAAAAVTRESLASATDRIKAQLREQKK</sequence>
<evidence type="ECO:0000259" key="4">
    <source>
        <dbReference type="PROSITE" id="PS50949"/>
    </source>
</evidence>
<dbReference type="InterPro" id="IPR036388">
    <property type="entry name" value="WH-like_DNA-bd_sf"/>
</dbReference>
<keyword evidence="3" id="KW-0804">Transcription</keyword>
<reference evidence="5 6" key="1">
    <citation type="submission" date="2024-08" db="EMBL/GenBank/DDBJ databases">
        <title>Genome sequence of Streptomyces aureus CACIA-1.46HGO.</title>
        <authorList>
            <person name="Evangelista-Martinez Z."/>
        </authorList>
    </citation>
    <scope>NUCLEOTIDE SEQUENCE [LARGE SCALE GENOMIC DNA]</scope>
    <source>
        <strain evidence="5 6">CACIA-1.46HGO</strain>
    </source>
</reference>
<dbReference type="RefSeq" id="WP_372563146.1">
    <property type="nucleotide sequence ID" value="NZ_JBGOSP010000007.1"/>
</dbReference>
<dbReference type="InterPro" id="IPR000524">
    <property type="entry name" value="Tscrpt_reg_HTH_GntR"/>
</dbReference>
<name>A0ABV4SIJ8_9ACTN</name>
<dbReference type="SMART" id="SM00345">
    <property type="entry name" value="HTH_GNTR"/>
    <property type="match status" value="1"/>
</dbReference>
<organism evidence="5 6">
    <name type="scientific">Streptomyces aureus</name>
    <dbReference type="NCBI Taxonomy" id="193461"/>
    <lineage>
        <taxon>Bacteria</taxon>
        <taxon>Bacillati</taxon>
        <taxon>Actinomycetota</taxon>
        <taxon>Actinomycetes</taxon>
        <taxon>Kitasatosporales</taxon>
        <taxon>Streptomycetaceae</taxon>
        <taxon>Streptomyces</taxon>
    </lineage>
</organism>
<dbReference type="InterPro" id="IPR011711">
    <property type="entry name" value="GntR_C"/>
</dbReference>
<dbReference type="PROSITE" id="PS50949">
    <property type="entry name" value="HTH_GNTR"/>
    <property type="match status" value="1"/>
</dbReference>
<evidence type="ECO:0000256" key="1">
    <source>
        <dbReference type="ARBA" id="ARBA00023015"/>
    </source>
</evidence>
<proteinExistence type="predicted"/>
<accession>A0ABV4SIJ8</accession>